<organism evidence="1 2">
    <name type="scientific">Orbilia oligospora</name>
    <name type="common">Nematode-trapping fungus</name>
    <name type="synonym">Arthrobotrys oligospora</name>
    <dbReference type="NCBI Taxonomy" id="2813651"/>
    <lineage>
        <taxon>Eukaryota</taxon>
        <taxon>Fungi</taxon>
        <taxon>Dikarya</taxon>
        <taxon>Ascomycota</taxon>
        <taxon>Pezizomycotina</taxon>
        <taxon>Orbiliomycetes</taxon>
        <taxon>Orbiliales</taxon>
        <taxon>Orbiliaceae</taxon>
        <taxon>Orbilia</taxon>
    </lineage>
</organism>
<sequence length="159" mass="17733">MLPRQRSWRPCNPPNVQMDAQPFRVLSMRSFCITTTPCILTLHDLIIWEHHIESTYFLLEYQSCTVNGMSLRAAGRLDRARDIRWSRGIRSSFDLKLGGVKPMMSVPKSKESLCTGGGGMSFSSRLSTAGSLQYVNQIAGPYHLATNGLTDEGIESNHA</sequence>
<dbReference type="Proteomes" id="UP000475325">
    <property type="component" value="Unassembled WGS sequence"/>
</dbReference>
<dbReference type="EMBL" id="WIQW01000033">
    <property type="protein sequence ID" value="KAF3097757.1"/>
    <property type="molecule type" value="Genomic_DNA"/>
</dbReference>
<evidence type="ECO:0000313" key="2">
    <source>
        <dbReference type="Proteomes" id="UP000475325"/>
    </source>
</evidence>
<name>A0A7C8J980_ORBOL</name>
<evidence type="ECO:0000313" key="1">
    <source>
        <dbReference type="EMBL" id="KAF3097757.1"/>
    </source>
</evidence>
<protein>
    <submittedName>
        <fullName evidence="1">Uncharacterized protein</fullName>
    </submittedName>
</protein>
<reference evidence="1 2" key="1">
    <citation type="submission" date="2019-06" db="EMBL/GenBank/DDBJ databases">
        <authorList>
            <person name="Palmer J.M."/>
        </authorList>
    </citation>
    <scope>NUCLEOTIDE SEQUENCE [LARGE SCALE GENOMIC DNA]</scope>
    <source>
        <strain evidence="1 2">TWF102</strain>
    </source>
</reference>
<proteinExistence type="predicted"/>
<gene>
    <name evidence="1" type="ORF">TWF102_006269</name>
</gene>
<dbReference type="AlphaFoldDB" id="A0A7C8J980"/>
<accession>A0A7C8J980</accession>
<comment type="caution">
    <text evidence="1">The sequence shown here is derived from an EMBL/GenBank/DDBJ whole genome shotgun (WGS) entry which is preliminary data.</text>
</comment>